<dbReference type="AlphaFoldDB" id="A0A0A9ACT2"/>
<keyword evidence="1" id="KW-1133">Transmembrane helix</keyword>
<proteinExistence type="predicted"/>
<dbReference type="EMBL" id="GBRH01248974">
    <property type="protein sequence ID" value="JAD48921.1"/>
    <property type="molecule type" value="Transcribed_RNA"/>
</dbReference>
<protein>
    <submittedName>
        <fullName evidence="2">Uncharacterized protein</fullName>
    </submittedName>
</protein>
<name>A0A0A9ACT2_ARUDO</name>
<accession>A0A0A9ACT2</accession>
<evidence type="ECO:0000313" key="2">
    <source>
        <dbReference type="EMBL" id="JAD48921.1"/>
    </source>
</evidence>
<evidence type="ECO:0000256" key="1">
    <source>
        <dbReference type="SAM" id="Phobius"/>
    </source>
</evidence>
<sequence>MYDVFKVFNLWFEVNKLFYSILLKHMIGILANFGYFIEADDGQPGYSTICN</sequence>
<keyword evidence="1" id="KW-0472">Membrane</keyword>
<keyword evidence="1" id="KW-0812">Transmembrane</keyword>
<reference evidence="2" key="2">
    <citation type="journal article" date="2015" name="Data Brief">
        <title>Shoot transcriptome of the giant reed, Arundo donax.</title>
        <authorList>
            <person name="Barrero R.A."/>
            <person name="Guerrero F.D."/>
            <person name="Moolhuijzen P."/>
            <person name="Goolsby J.A."/>
            <person name="Tidwell J."/>
            <person name="Bellgard S.E."/>
            <person name="Bellgard M.I."/>
        </authorList>
    </citation>
    <scope>NUCLEOTIDE SEQUENCE</scope>
    <source>
        <tissue evidence="2">Shoot tissue taken approximately 20 cm above the soil surface</tissue>
    </source>
</reference>
<feature type="transmembrane region" description="Helical" evidence="1">
    <location>
        <begin position="17"/>
        <end position="37"/>
    </location>
</feature>
<reference evidence="2" key="1">
    <citation type="submission" date="2014-09" db="EMBL/GenBank/DDBJ databases">
        <authorList>
            <person name="Magalhaes I.L.F."/>
            <person name="Oliveira U."/>
            <person name="Santos F.R."/>
            <person name="Vidigal T.H.D.A."/>
            <person name="Brescovit A.D."/>
            <person name="Santos A.J."/>
        </authorList>
    </citation>
    <scope>NUCLEOTIDE SEQUENCE</scope>
    <source>
        <tissue evidence="2">Shoot tissue taken approximately 20 cm above the soil surface</tissue>
    </source>
</reference>
<organism evidence="2">
    <name type="scientific">Arundo donax</name>
    <name type="common">Giant reed</name>
    <name type="synonym">Donax arundinaceus</name>
    <dbReference type="NCBI Taxonomy" id="35708"/>
    <lineage>
        <taxon>Eukaryota</taxon>
        <taxon>Viridiplantae</taxon>
        <taxon>Streptophyta</taxon>
        <taxon>Embryophyta</taxon>
        <taxon>Tracheophyta</taxon>
        <taxon>Spermatophyta</taxon>
        <taxon>Magnoliopsida</taxon>
        <taxon>Liliopsida</taxon>
        <taxon>Poales</taxon>
        <taxon>Poaceae</taxon>
        <taxon>PACMAD clade</taxon>
        <taxon>Arundinoideae</taxon>
        <taxon>Arundineae</taxon>
        <taxon>Arundo</taxon>
    </lineage>
</organism>